<evidence type="ECO:0000259" key="1">
    <source>
        <dbReference type="Pfam" id="PF08668"/>
    </source>
</evidence>
<organism evidence="2 3">
    <name type="scientific">Vibrio albus</name>
    <dbReference type="NCBI Taxonomy" id="2200953"/>
    <lineage>
        <taxon>Bacteria</taxon>
        <taxon>Pseudomonadati</taxon>
        <taxon>Pseudomonadota</taxon>
        <taxon>Gammaproteobacteria</taxon>
        <taxon>Vibrionales</taxon>
        <taxon>Vibrionaceae</taxon>
        <taxon>Vibrio</taxon>
    </lineage>
</organism>
<dbReference type="Gene3D" id="1.10.3210.10">
    <property type="entry name" value="Hypothetical protein af1432"/>
    <property type="match status" value="1"/>
</dbReference>
<comment type="caution">
    <text evidence="2">The sequence shown here is derived from an EMBL/GenBank/DDBJ whole genome shotgun (WGS) entry which is preliminary data.</text>
</comment>
<feature type="domain" description="HDOD" evidence="1">
    <location>
        <begin position="153"/>
        <end position="264"/>
    </location>
</feature>
<evidence type="ECO:0000313" key="3">
    <source>
        <dbReference type="Proteomes" id="UP000245362"/>
    </source>
</evidence>
<name>A0A2U3BBU1_9VIBR</name>
<sequence>MERHAKWLVSQKYLLDQSDVDSVLSRQGEFCDPVIFEEKERITENQRVLLEIEKAKVVERMGQIEEKQKVLHKVVAHVAKETEKLMIARMLKVDVNKLLWGFPDYSYFSSFAYSASLNFTKLGAMTTLSHSLRSNVLELVSNAKFCELMGKKAKHTNDPKIAIGFMGIENCRRLFPVLMTKPMLRWGDENTKVIVPKIWQHSIVTANVARMRLQDAGYKEPDEGVLIGILRTLSYYAVCNYFSQVFEDALIQVMTEYRENEKTNEYFACGDVKPTLSVLPRVFAKVDRALTKRIVEHIEWDPKVMHLKNALLEDISEVPILQRSLHGVALGQARAFSIYETMNKSNAFVDKHAPYWFAHVQLDGIALRKIQDRGPGRMTLSVD</sequence>
<dbReference type="OrthoDB" id="5808839at2"/>
<proteinExistence type="predicted"/>
<dbReference type="Pfam" id="PF08668">
    <property type="entry name" value="HDOD"/>
    <property type="match status" value="1"/>
</dbReference>
<gene>
    <name evidence="2" type="ORF">DI392_07720</name>
</gene>
<reference evidence="2 3" key="1">
    <citation type="submission" date="2018-05" db="EMBL/GenBank/DDBJ databases">
        <title>Vibrio limimaris sp. nov., isolated from marine sediment.</title>
        <authorList>
            <person name="Li C.-M."/>
        </authorList>
    </citation>
    <scope>NUCLEOTIDE SEQUENCE [LARGE SCALE GENOMIC DNA]</scope>
    <source>
        <strain evidence="2 3">E4404</strain>
    </source>
</reference>
<dbReference type="Proteomes" id="UP000245362">
    <property type="component" value="Unassembled WGS sequence"/>
</dbReference>
<accession>A0A2U3BBU1</accession>
<dbReference type="SUPFAM" id="SSF109604">
    <property type="entry name" value="HD-domain/PDEase-like"/>
    <property type="match status" value="1"/>
</dbReference>
<dbReference type="EMBL" id="QFWT01000003">
    <property type="protein sequence ID" value="PWI34205.1"/>
    <property type="molecule type" value="Genomic_DNA"/>
</dbReference>
<keyword evidence="3" id="KW-1185">Reference proteome</keyword>
<evidence type="ECO:0000313" key="2">
    <source>
        <dbReference type="EMBL" id="PWI34205.1"/>
    </source>
</evidence>
<dbReference type="InterPro" id="IPR013976">
    <property type="entry name" value="HDOD"/>
</dbReference>
<protein>
    <recommendedName>
        <fullName evidence="1">HDOD domain-containing protein</fullName>
    </recommendedName>
</protein>
<dbReference type="AlphaFoldDB" id="A0A2U3BBU1"/>